<dbReference type="Pfam" id="PF01797">
    <property type="entry name" value="Y1_Tnp"/>
    <property type="match status" value="1"/>
</dbReference>
<reference evidence="2 3" key="1">
    <citation type="journal article" date="2015" name="Int. J. Syst. Evol. Microbiol.">
        <title>Flavisolibacter ginsenosidimutans sp. nov., with ginsenoside-converting activity isolated from soil used for cultivating ginseng.</title>
        <authorList>
            <person name="Zhao Y."/>
            <person name="Liu Q."/>
            <person name="Kang M.S."/>
            <person name="Jin F."/>
            <person name="Yu H."/>
            <person name="Im W.T."/>
        </authorList>
    </citation>
    <scope>NUCLEOTIDE SEQUENCE [LARGE SCALE GENOMIC DNA]</scope>
    <source>
        <strain evidence="2 3">Gsoil 636</strain>
    </source>
</reference>
<dbReference type="InterPro" id="IPR002686">
    <property type="entry name" value="Transposase_17"/>
</dbReference>
<gene>
    <name evidence="2" type="primary">tnpA</name>
    <name evidence="2" type="ORF">FSB75_19560</name>
</gene>
<dbReference type="RefSeq" id="WP_146790924.1">
    <property type="nucleotide sequence ID" value="NZ_BAABIO010000003.1"/>
</dbReference>
<sequence>MSSTYTQIYIQVVFAVKGRHSLIHSDWEETLYRYITGIVKAKEQKLLAINGMPDHVHLFIGMKANCNLSELVREVKKASNGFIREQGFCRRFSWQEGFGAFSYGQSQVNDVIKYINNQKAHHRQTSFHTEYLELLKRFEIEYQKDRLFEWIE</sequence>
<dbReference type="NCBIfam" id="NF033573">
    <property type="entry name" value="transpos_IS200"/>
    <property type="match status" value="1"/>
</dbReference>
<organism evidence="2 3">
    <name type="scientific">Flavisolibacter ginsenosidimutans</name>
    <dbReference type="NCBI Taxonomy" id="661481"/>
    <lineage>
        <taxon>Bacteria</taxon>
        <taxon>Pseudomonadati</taxon>
        <taxon>Bacteroidota</taxon>
        <taxon>Chitinophagia</taxon>
        <taxon>Chitinophagales</taxon>
        <taxon>Chitinophagaceae</taxon>
        <taxon>Flavisolibacter</taxon>
    </lineage>
</organism>
<evidence type="ECO:0000313" key="3">
    <source>
        <dbReference type="Proteomes" id="UP000321204"/>
    </source>
</evidence>
<dbReference type="OrthoDB" id="9797997at2"/>
<dbReference type="KEGG" id="fgg:FSB75_19560"/>
<dbReference type="Proteomes" id="UP000321204">
    <property type="component" value="Chromosome"/>
</dbReference>
<protein>
    <submittedName>
        <fullName evidence="2">IS200/IS605 family transposase</fullName>
    </submittedName>
</protein>
<dbReference type="AlphaFoldDB" id="A0A5B8UP49"/>
<feature type="domain" description="Transposase IS200-like" evidence="1">
    <location>
        <begin position="5"/>
        <end position="118"/>
    </location>
</feature>
<evidence type="ECO:0000259" key="1">
    <source>
        <dbReference type="SMART" id="SM01321"/>
    </source>
</evidence>
<dbReference type="Gene3D" id="3.30.70.1290">
    <property type="entry name" value="Transposase IS200-like"/>
    <property type="match status" value="1"/>
</dbReference>
<dbReference type="GO" id="GO:0006313">
    <property type="term" value="P:DNA transposition"/>
    <property type="evidence" value="ECO:0007669"/>
    <property type="project" value="InterPro"/>
</dbReference>
<name>A0A5B8UP49_9BACT</name>
<dbReference type="SMART" id="SM01321">
    <property type="entry name" value="Y1_Tnp"/>
    <property type="match status" value="1"/>
</dbReference>
<dbReference type="InterPro" id="IPR036515">
    <property type="entry name" value="Transposase_17_sf"/>
</dbReference>
<dbReference type="PANTHER" id="PTHR33360:SF2">
    <property type="entry name" value="TRANSPOSASE FOR INSERTION SEQUENCE ELEMENT IS200"/>
    <property type="match status" value="1"/>
</dbReference>
<dbReference type="EMBL" id="CP042433">
    <property type="protein sequence ID" value="QEC58009.1"/>
    <property type="molecule type" value="Genomic_DNA"/>
</dbReference>
<dbReference type="SUPFAM" id="SSF143422">
    <property type="entry name" value="Transposase IS200-like"/>
    <property type="match status" value="1"/>
</dbReference>
<dbReference type="PANTHER" id="PTHR33360">
    <property type="entry name" value="TRANSPOSASE FOR INSERTION SEQUENCE ELEMENT IS200"/>
    <property type="match status" value="1"/>
</dbReference>
<dbReference type="GO" id="GO:0003677">
    <property type="term" value="F:DNA binding"/>
    <property type="evidence" value="ECO:0007669"/>
    <property type="project" value="InterPro"/>
</dbReference>
<dbReference type="GO" id="GO:0004803">
    <property type="term" value="F:transposase activity"/>
    <property type="evidence" value="ECO:0007669"/>
    <property type="project" value="InterPro"/>
</dbReference>
<evidence type="ECO:0000313" key="2">
    <source>
        <dbReference type="EMBL" id="QEC58009.1"/>
    </source>
</evidence>
<accession>A0A5B8UP49</accession>
<keyword evidence="3" id="KW-1185">Reference proteome</keyword>
<proteinExistence type="predicted"/>